<reference evidence="1 2" key="1">
    <citation type="submission" date="2021-11" db="EMBL/GenBank/DDBJ databases">
        <authorList>
            <person name="Oh E.-T."/>
            <person name="Kim S.-B."/>
        </authorList>
    </citation>
    <scope>NUCLEOTIDE SEQUENCE [LARGE SCALE GENOMIC DNA]</scope>
    <source>
        <strain evidence="1 2">MMS20-SJTN17</strain>
    </source>
</reference>
<keyword evidence="2" id="KW-1185">Reference proteome</keyword>
<dbReference type="Proteomes" id="UP001430614">
    <property type="component" value="Unassembled WGS sequence"/>
</dbReference>
<evidence type="ECO:0000313" key="1">
    <source>
        <dbReference type="EMBL" id="MCC8403023.1"/>
    </source>
</evidence>
<comment type="caution">
    <text evidence="1">The sequence shown here is derived from an EMBL/GenBank/DDBJ whole genome shotgun (WGS) entry which is preliminary data.</text>
</comment>
<protein>
    <submittedName>
        <fullName evidence="1">Uncharacterized protein</fullName>
    </submittedName>
</protein>
<accession>A0ABS8KE51</accession>
<dbReference type="RefSeq" id="WP_230561868.1">
    <property type="nucleotide sequence ID" value="NZ_JAJITC010000006.1"/>
</dbReference>
<dbReference type="EMBL" id="JAJITC010000006">
    <property type="protein sequence ID" value="MCC8403023.1"/>
    <property type="molecule type" value="Genomic_DNA"/>
</dbReference>
<name>A0ABS8KE51_9BURK</name>
<gene>
    <name evidence="1" type="ORF">LJ655_14200</name>
</gene>
<organism evidence="1 2">
    <name type="scientific">Paraburkholderia translucens</name>
    <dbReference type="NCBI Taxonomy" id="2886945"/>
    <lineage>
        <taxon>Bacteria</taxon>
        <taxon>Pseudomonadati</taxon>
        <taxon>Pseudomonadota</taxon>
        <taxon>Betaproteobacteria</taxon>
        <taxon>Burkholderiales</taxon>
        <taxon>Burkholderiaceae</taxon>
        <taxon>Paraburkholderia</taxon>
    </lineage>
</organism>
<sequence length="64" mass="6479">MLDARPSPSATIGQPNGGRNKALAAVSTGWSRAVARKRCGCILRESPPPAAALLLKIGAVIGLA</sequence>
<evidence type="ECO:0000313" key="2">
    <source>
        <dbReference type="Proteomes" id="UP001430614"/>
    </source>
</evidence>
<proteinExistence type="predicted"/>